<keyword evidence="2" id="KW-1185">Reference proteome</keyword>
<dbReference type="Gene3D" id="3.40.50.720">
    <property type="entry name" value="NAD(P)-binding Rossmann-like Domain"/>
    <property type="match status" value="1"/>
</dbReference>
<evidence type="ECO:0000313" key="1">
    <source>
        <dbReference type="EMBL" id="KAK5633726.1"/>
    </source>
</evidence>
<dbReference type="AlphaFoldDB" id="A0AAN7ZBY9"/>
<protein>
    <submittedName>
        <fullName evidence="1">Uncharacterized protein</fullName>
    </submittedName>
</protein>
<dbReference type="EMBL" id="JAWHQM010000035">
    <property type="protein sequence ID" value="KAK5633726.1"/>
    <property type="molecule type" value="Genomic_DNA"/>
</dbReference>
<reference evidence="1 2" key="1">
    <citation type="submission" date="2023-10" db="EMBL/GenBank/DDBJ databases">
        <title>Draft genome sequence of Xylaria bambusicola isolate GMP-LS, the root and basal stem rot pathogen of sugarcane in Indonesia.</title>
        <authorList>
            <person name="Selvaraj P."/>
            <person name="Muralishankar V."/>
            <person name="Muruganantham S."/>
            <person name="Sp S."/>
            <person name="Haryani S."/>
            <person name="Lau K.J.X."/>
            <person name="Naqvi N.I."/>
        </authorList>
    </citation>
    <scope>NUCLEOTIDE SEQUENCE [LARGE SCALE GENOMIC DNA]</scope>
    <source>
        <strain evidence="1">GMP-LS</strain>
    </source>
</reference>
<proteinExistence type="predicted"/>
<accession>A0AAN7ZBY9</accession>
<comment type="caution">
    <text evidence="1">The sequence shown here is derived from an EMBL/GenBank/DDBJ whole genome shotgun (WGS) entry which is preliminary data.</text>
</comment>
<dbReference type="Proteomes" id="UP001305414">
    <property type="component" value="Unassembled WGS sequence"/>
</dbReference>
<evidence type="ECO:0000313" key="2">
    <source>
        <dbReference type="Proteomes" id="UP001305414"/>
    </source>
</evidence>
<organism evidence="1 2">
    <name type="scientific">Xylaria bambusicola</name>
    <dbReference type="NCBI Taxonomy" id="326684"/>
    <lineage>
        <taxon>Eukaryota</taxon>
        <taxon>Fungi</taxon>
        <taxon>Dikarya</taxon>
        <taxon>Ascomycota</taxon>
        <taxon>Pezizomycotina</taxon>
        <taxon>Sordariomycetes</taxon>
        <taxon>Xylariomycetidae</taxon>
        <taxon>Xylariales</taxon>
        <taxon>Xylariaceae</taxon>
        <taxon>Xylaria</taxon>
    </lineage>
</organism>
<name>A0AAN7ZBY9_9PEZI</name>
<sequence>MMGISQTQPQAKPSQTSPRKRAFQFVYVSGRGATQEPGRFSAIFARVKGETEVALAELRKKYPLLHASSVRPAAVDASAHQAILPYIPTQPFAYRMLGPVLLKPVQLGLPSLHSPTQPLGRFLAEMAIGKHAVGPAQDIAMIGEFPIYENSAFRRLAGLDPK</sequence>
<gene>
    <name evidence="1" type="ORF">RRF57_009440</name>
</gene>